<reference evidence="1" key="1">
    <citation type="journal article" date="2020" name="mSystems">
        <title>Genome- and Community-Level Interaction Insights into Carbon Utilization and Element Cycling Functions of Hydrothermarchaeota in Hydrothermal Sediment.</title>
        <authorList>
            <person name="Zhou Z."/>
            <person name="Liu Y."/>
            <person name="Xu W."/>
            <person name="Pan J."/>
            <person name="Luo Z.H."/>
            <person name="Li M."/>
        </authorList>
    </citation>
    <scope>NUCLEOTIDE SEQUENCE [LARGE SCALE GENOMIC DNA]</scope>
    <source>
        <strain evidence="1">SpSt-1179</strain>
    </source>
</reference>
<comment type="caution">
    <text evidence="1">The sequence shown here is derived from an EMBL/GenBank/DDBJ whole genome shotgun (WGS) entry which is preliminary data.</text>
</comment>
<evidence type="ECO:0008006" key="2">
    <source>
        <dbReference type="Google" id="ProtNLM"/>
    </source>
</evidence>
<protein>
    <recommendedName>
        <fullName evidence="2">Adhesin domain-containing protein</fullName>
    </recommendedName>
</protein>
<dbReference type="Proteomes" id="UP000886198">
    <property type="component" value="Unassembled WGS sequence"/>
</dbReference>
<dbReference type="AlphaFoldDB" id="A0A7C1CVD1"/>
<organism evidence="1">
    <name type="scientific">Mesotoga infera</name>
    <dbReference type="NCBI Taxonomy" id="1236046"/>
    <lineage>
        <taxon>Bacteria</taxon>
        <taxon>Thermotogati</taxon>
        <taxon>Thermotogota</taxon>
        <taxon>Thermotogae</taxon>
        <taxon>Kosmotogales</taxon>
        <taxon>Kosmotogaceae</taxon>
        <taxon>Mesotoga</taxon>
    </lineage>
</organism>
<evidence type="ECO:0000313" key="1">
    <source>
        <dbReference type="EMBL" id="HDP77516.1"/>
    </source>
</evidence>
<dbReference type="EMBL" id="DSBT01000130">
    <property type="protein sequence ID" value="HDP77516.1"/>
    <property type="molecule type" value="Genomic_DNA"/>
</dbReference>
<name>A0A7C1CVD1_9BACT</name>
<gene>
    <name evidence="1" type="ORF">ENN47_04875</name>
</gene>
<feature type="non-terminal residue" evidence="1">
    <location>
        <position position="1"/>
    </location>
</feature>
<proteinExistence type="predicted"/>
<sequence>TSNGAMVFKSLNASIRGRSSNGGLELISVSGNMTLETSNSPIFVEECAGVMELRSTNGAFEGKGISGTLIIETSNAPITIERGTLSVSANSTNGAITITEVTLLGDSNSFETSNAKIACDAILPDSGVLELLSTNGSIGIFLDDSIRAEISASTTNGTVNLKGLTVGVISSSSTSLRGTLNGGNGLLITMKTSNSNISIDRRNGEDSI</sequence>
<accession>A0A7C1CVD1</accession>